<evidence type="ECO:0000256" key="12">
    <source>
        <dbReference type="RuleBase" id="RU361175"/>
    </source>
</evidence>
<keyword evidence="7 12" id="KW-0326">Glycosidase</keyword>
<feature type="binding site" evidence="10">
    <location>
        <position position="396"/>
    </location>
    <ligand>
        <name>substrate</name>
    </ligand>
</feature>
<dbReference type="PRINTS" id="PR00131">
    <property type="entry name" value="GLHYDRLASE1"/>
</dbReference>
<comment type="caution">
    <text evidence="13">The sequence shown here is derived from an EMBL/GenBank/DDBJ whole genome shotgun (WGS) entry which is preliminary data.</text>
</comment>
<dbReference type="PANTHER" id="PTHR10353">
    <property type="entry name" value="GLYCOSYL HYDROLASE"/>
    <property type="match status" value="1"/>
</dbReference>
<feature type="binding site" evidence="10">
    <location>
        <position position="117"/>
    </location>
    <ligand>
        <name>substrate</name>
    </ligand>
</feature>
<dbReference type="InterPro" id="IPR001360">
    <property type="entry name" value="Glyco_hydro_1"/>
</dbReference>
<keyword evidence="14" id="KW-1185">Reference proteome</keyword>
<dbReference type="NCBIfam" id="TIGR03356">
    <property type="entry name" value="BGL"/>
    <property type="match status" value="1"/>
</dbReference>
<keyword evidence="4 12" id="KW-0378">Hydrolase</keyword>
<dbReference type="GO" id="GO:0008422">
    <property type="term" value="F:beta-glucosidase activity"/>
    <property type="evidence" value="ECO:0007669"/>
    <property type="project" value="UniProtKB-EC"/>
</dbReference>
<evidence type="ECO:0000256" key="9">
    <source>
        <dbReference type="PIRSR" id="PIRSR617736-1"/>
    </source>
</evidence>
<evidence type="ECO:0000256" key="10">
    <source>
        <dbReference type="PIRSR" id="PIRSR617736-2"/>
    </source>
</evidence>
<dbReference type="OrthoDB" id="9765195at2"/>
<organism evidence="13 14">
    <name type="scientific">Exobacillus caeni</name>
    <dbReference type="NCBI Taxonomy" id="2574798"/>
    <lineage>
        <taxon>Bacteria</taxon>
        <taxon>Bacillati</taxon>
        <taxon>Bacillota</taxon>
        <taxon>Bacilli</taxon>
        <taxon>Bacillales</taxon>
        <taxon>Guptibacillaceae</taxon>
        <taxon>Exobacillus</taxon>
    </lineage>
</organism>
<protein>
    <recommendedName>
        <fullName evidence="3 12">Beta-glucosidase</fullName>
        <ecNumber evidence="3 12">3.2.1.21</ecNumber>
    </recommendedName>
</protein>
<dbReference type="RefSeq" id="WP_138128224.1">
    <property type="nucleotide sequence ID" value="NZ_SWLG01000014.1"/>
</dbReference>
<keyword evidence="8" id="KW-0624">Polysaccharide degradation</keyword>
<gene>
    <name evidence="13" type="ORF">FCL54_17625</name>
</gene>
<feature type="active site" description="Proton donor" evidence="9">
    <location>
        <position position="162"/>
    </location>
</feature>
<feature type="binding site" evidence="10">
    <location>
        <position position="161"/>
    </location>
    <ligand>
        <name>substrate</name>
    </ligand>
</feature>
<dbReference type="InterPro" id="IPR033132">
    <property type="entry name" value="GH_1_N_CS"/>
</dbReference>
<dbReference type="PANTHER" id="PTHR10353:SF36">
    <property type="entry name" value="LP05116P"/>
    <property type="match status" value="1"/>
</dbReference>
<feature type="binding site" evidence="10">
    <location>
        <position position="17"/>
    </location>
    <ligand>
        <name>substrate</name>
    </ligand>
</feature>
<sequence>MKFDKQFIFGTATSSYQIEGAHQEGGRTPSIWDEFCDIPGKVHKSHNGNVACDHYHRYEEDIQIIKSLGVDSYRFSIAWPRIFPEKGVYNPEGMEFYRKLASRLREEGIKPAVTLYHWDLPLWAHKEGGWVNRDSVQWFLDYAKVCFEELDGIVDSWITHNEPWCAGFLGYHQGVHAPGHTNLDEAVKAVHHMLVSHGKAVEMLKKDFQSTTPIGITLNLSPVYPKTNSANDLLAANNSDGYSNRWFLDPVFKGTYPVDMMNLFSKYVHSYDFIKDGDMETIAAKCDFFGINYYSRGLVEFSAANDFMTKGAHSDYEKTAMGWDIAPEEFKDLIRRLRAEYTDLPIFITENGAAYDDVLQDGKVHDQARINYVDKHLQAVSDLNEEGMNIRGYYLWSLMDNFEWSFGYDKRFGIVYVDYETQKRTLKDSALWYTEVVKNRGTVLPLNA</sequence>
<keyword evidence="5" id="KW-0136">Cellulose degradation</keyword>
<evidence type="ECO:0000256" key="5">
    <source>
        <dbReference type="ARBA" id="ARBA00023001"/>
    </source>
</evidence>
<dbReference type="Proteomes" id="UP000308230">
    <property type="component" value="Unassembled WGS sequence"/>
</dbReference>
<evidence type="ECO:0000256" key="4">
    <source>
        <dbReference type="ARBA" id="ARBA00022801"/>
    </source>
</evidence>
<comment type="similarity">
    <text evidence="2 12">Belongs to the glycosyl hydrolase 1 family.</text>
</comment>
<proteinExistence type="inferred from homology"/>
<feature type="active site" description="Nucleophile" evidence="9 11">
    <location>
        <position position="350"/>
    </location>
</feature>
<evidence type="ECO:0000256" key="7">
    <source>
        <dbReference type="ARBA" id="ARBA00023295"/>
    </source>
</evidence>
<dbReference type="GO" id="GO:0005829">
    <property type="term" value="C:cytosol"/>
    <property type="evidence" value="ECO:0007669"/>
    <property type="project" value="TreeGrafter"/>
</dbReference>
<comment type="catalytic activity">
    <reaction evidence="1 12">
        <text>Hydrolysis of terminal, non-reducing beta-D-glucosyl residues with release of beta-D-glucose.</text>
        <dbReference type="EC" id="3.2.1.21"/>
    </reaction>
</comment>
<dbReference type="EC" id="3.2.1.21" evidence="3 12"/>
<evidence type="ECO:0000313" key="13">
    <source>
        <dbReference type="EMBL" id="TLS36010.1"/>
    </source>
</evidence>
<keyword evidence="6" id="KW-0119">Carbohydrate metabolism</keyword>
<feature type="binding site" evidence="10">
    <location>
        <position position="294"/>
    </location>
    <ligand>
        <name>substrate</name>
    </ligand>
</feature>
<evidence type="ECO:0000256" key="11">
    <source>
        <dbReference type="PROSITE-ProRule" id="PRU10055"/>
    </source>
</evidence>
<dbReference type="InterPro" id="IPR017853">
    <property type="entry name" value="GH"/>
</dbReference>
<reference evidence="13 14" key="1">
    <citation type="submission" date="2019-04" db="EMBL/GenBank/DDBJ databases">
        <title>Bacillus caeni sp. nov., a bacterium isolated from mangrove sediment.</title>
        <authorList>
            <person name="Huang H."/>
            <person name="Mo K."/>
            <person name="Hu Y."/>
        </authorList>
    </citation>
    <scope>NUCLEOTIDE SEQUENCE [LARGE SCALE GENOMIC DNA]</scope>
    <source>
        <strain evidence="13 14">HB172195</strain>
    </source>
</reference>
<dbReference type="FunFam" id="3.20.20.80:FF:000004">
    <property type="entry name" value="Beta-glucosidase 6-phospho-beta-glucosidase"/>
    <property type="match status" value="1"/>
</dbReference>
<evidence type="ECO:0000256" key="6">
    <source>
        <dbReference type="ARBA" id="ARBA00023277"/>
    </source>
</evidence>
<evidence type="ECO:0000313" key="14">
    <source>
        <dbReference type="Proteomes" id="UP000308230"/>
    </source>
</evidence>
<dbReference type="Gene3D" id="3.20.20.80">
    <property type="entry name" value="Glycosidases"/>
    <property type="match status" value="1"/>
</dbReference>
<dbReference type="AlphaFoldDB" id="A0A5R9F0R9"/>
<evidence type="ECO:0000256" key="8">
    <source>
        <dbReference type="ARBA" id="ARBA00023326"/>
    </source>
</evidence>
<accession>A0A5R9F0R9</accession>
<dbReference type="EMBL" id="SWLG01000014">
    <property type="protein sequence ID" value="TLS36010.1"/>
    <property type="molecule type" value="Genomic_DNA"/>
</dbReference>
<dbReference type="SUPFAM" id="SSF51445">
    <property type="entry name" value="(Trans)glycosidases"/>
    <property type="match status" value="1"/>
</dbReference>
<dbReference type="GO" id="GO:0030245">
    <property type="term" value="P:cellulose catabolic process"/>
    <property type="evidence" value="ECO:0007669"/>
    <property type="project" value="UniProtKB-KW"/>
</dbReference>
<dbReference type="InterPro" id="IPR018120">
    <property type="entry name" value="Glyco_hydro_1_AS"/>
</dbReference>
<evidence type="ECO:0000256" key="1">
    <source>
        <dbReference type="ARBA" id="ARBA00000448"/>
    </source>
</evidence>
<evidence type="ECO:0000256" key="3">
    <source>
        <dbReference type="ARBA" id="ARBA00012744"/>
    </source>
</evidence>
<feature type="binding site" evidence="10">
    <location>
        <begin position="403"/>
        <end position="404"/>
    </location>
    <ligand>
        <name>substrate</name>
    </ligand>
</feature>
<name>A0A5R9F0R9_9BACL</name>
<evidence type="ECO:0000256" key="2">
    <source>
        <dbReference type="ARBA" id="ARBA00010838"/>
    </source>
</evidence>
<dbReference type="Pfam" id="PF00232">
    <property type="entry name" value="Glyco_hydro_1"/>
    <property type="match status" value="1"/>
</dbReference>
<dbReference type="PROSITE" id="PS00653">
    <property type="entry name" value="GLYCOSYL_HYDROL_F1_2"/>
    <property type="match status" value="1"/>
</dbReference>
<dbReference type="PROSITE" id="PS00572">
    <property type="entry name" value="GLYCOSYL_HYDROL_F1_1"/>
    <property type="match status" value="1"/>
</dbReference>
<dbReference type="InterPro" id="IPR017736">
    <property type="entry name" value="Glyco_hydro_1_beta-glucosidase"/>
</dbReference>